<reference evidence="2" key="1">
    <citation type="journal article" date="2024" name="Proc. Natl. Acad. Sci. U.S.A.">
        <title>Extraordinary preservation of gene collinearity over three hundred million years revealed in homosporous lycophytes.</title>
        <authorList>
            <person name="Li C."/>
            <person name="Wickell D."/>
            <person name="Kuo L.Y."/>
            <person name="Chen X."/>
            <person name="Nie B."/>
            <person name="Liao X."/>
            <person name="Peng D."/>
            <person name="Ji J."/>
            <person name="Jenkins J."/>
            <person name="Williams M."/>
            <person name="Shu S."/>
            <person name="Plott C."/>
            <person name="Barry K."/>
            <person name="Rajasekar S."/>
            <person name="Grimwood J."/>
            <person name="Han X."/>
            <person name="Sun S."/>
            <person name="Hou Z."/>
            <person name="He W."/>
            <person name="Dai G."/>
            <person name="Sun C."/>
            <person name="Schmutz J."/>
            <person name="Leebens-Mack J.H."/>
            <person name="Li F.W."/>
            <person name="Wang L."/>
        </authorList>
    </citation>
    <scope>NUCLEOTIDE SEQUENCE [LARGE SCALE GENOMIC DNA]</scope>
    <source>
        <strain evidence="2">cv. PW_Plant_1</strain>
    </source>
</reference>
<dbReference type="Proteomes" id="UP001162992">
    <property type="component" value="Chromosome 12"/>
</dbReference>
<evidence type="ECO:0000313" key="1">
    <source>
        <dbReference type="EMBL" id="KAJ7534921.1"/>
    </source>
</evidence>
<keyword evidence="2" id="KW-1185">Reference proteome</keyword>
<accession>A0ACC2BYV9</accession>
<name>A0ACC2BYV9_DIPCM</name>
<evidence type="ECO:0000313" key="2">
    <source>
        <dbReference type="Proteomes" id="UP001162992"/>
    </source>
</evidence>
<comment type="caution">
    <text evidence="1">The sequence shown here is derived from an EMBL/GenBank/DDBJ whole genome shotgun (WGS) entry which is preliminary data.</text>
</comment>
<proteinExistence type="predicted"/>
<protein>
    <submittedName>
        <fullName evidence="1">Uncharacterized protein</fullName>
    </submittedName>
</protein>
<sequence>MRVRDILIFSQMLLVQTALEECFYYIISNANDQQYYSGFRHCIGDGRPCT</sequence>
<dbReference type="EMBL" id="CM055103">
    <property type="protein sequence ID" value="KAJ7534921.1"/>
    <property type="molecule type" value="Genomic_DNA"/>
</dbReference>
<organism evidence="1 2">
    <name type="scientific">Diphasiastrum complanatum</name>
    <name type="common">Issler's clubmoss</name>
    <name type="synonym">Lycopodium complanatum</name>
    <dbReference type="NCBI Taxonomy" id="34168"/>
    <lineage>
        <taxon>Eukaryota</taxon>
        <taxon>Viridiplantae</taxon>
        <taxon>Streptophyta</taxon>
        <taxon>Embryophyta</taxon>
        <taxon>Tracheophyta</taxon>
        <taxon>Lycopodiopsida</taxon>
        <taxon>Lycopodiales</taxon>
        <taxon>Lycopodiaceae</taxon>
        <taxon>Lycopodioideae</taxon>
        <taxon>Diphasiastrum</taxon>
    </lineage>
</organism>
<gene>
    <name evidence="1" type="ORF">O6H91_12G010100</name>
</gene>